<dbReference type="OrthoDB" id="9816242at2"/>
<accession>D6CKB4</accession>
<comment type="subcellular location">
    <subcellularLocation>
        <location evidence="1">Membrane</location>
        <topology evidence="1">Single-pass membrane protein</topology>
    </subcellularLocation>
</comment>
<geneLocation type="plasmid" evidence="7 8">
    <name>plasmI</name>
</geneLocation>
<reference evidence="8" key="1">
    <citation type="journal article" date="2009" name="BMC Genomics">
        <title>The complete genome sequence of Xanthomonas albilineans provides new insights into the reductive genome evolution of the xylem-limited Xanthomonadaceae.</title>
        <authorList>
            <person name="Pieretti I."/>
            <person name="Royer M."/>
            <person name="Barbe V."/>
            <person name="Carrere S."/>
            <person name="Koebnik R."/>
            <person name="Cociancich S."/>
            <person name="Couloux A."/>
            <person name="Darrasse A."/>
            <person name="Gouzy J."/>
            <person name="Jacques M.A."/>
            <person name="Lauber E."/>
            <person name="Manceau C."/>
            <person name="Mangenot S."/>
            <person name="Poussier S."/>
            <person name="Segurens B."/>
            <person name="Szurek B."/>
            <person name="Verdier V."/>
            <person name="Arlat M."/>
            <person name="Rott P."/>
        </authorList>
    </citation>
    <scope>NUCLEOTIDE SEQUENCE [LARGE SCALE GENOMIC DNA]</scope>
    <source>
        <strain evidence="8">GPE PC73 / CFBP 7063</strain>
        <plasmid evidence="8">Plasmid plasmI</plasmid>
    </source>
</reference>
<gene>
    <name evidence="7" type="primary">trwG</name>
    <name evidence="7" type="ordered locus">XALp_3184</name>
</gene>
<feature type="domain" description="Bacterial virulence protein VirB8" evidence="6">
    <location>
        <begin position="21"/>
        <end position="227"/>
    </location>
</feature>
<evidence type="ECO:0000313" key="7">
    <source>
        <dbReference type="EMBL" id="CAZ15903.1"/>
    </source>
</evidence>
<keyword evidence="3 5" id="KW-1133">Transmembrane helix</keyword>
<evidence type="ECO:0000256" key="1">
    <source>
        <dbReference type="ARBA" id="ARBA00004167"/>
    </source>
</evidence>
<keyword evidence="2 5" id="KW-0812">Transmembrane</keyword>
<evidence type="ECO:0000313" key="8">
    <source>
        <dbReference type="Proteomes" id="UP000001890"/>
    </source>
</evidence>
<keyword evidence="7" id="KW-0614">Plasmid</keyword>
<dbReference type="AlphaFoldDB" id="D6CKB4"/>
<organism evidence="8">
    <name type="scientific">Xanthomonas albilineans (strain GPE PC73 / CFBP 7063)</name>
    <dbReference type="NCBI Taxonomy" id="380358"/>
    <lineage>
        <taxon>Bacteria</taxon>
        <taxon>Pseudomonadati</taxon>
        <taxon>Pseudomonadota</taxon>
        <taxon>Gammaproteobacteria</taxon>
        <taxon>Lysobacterales</taxon>
        <taxon>Lysobacteraceae</taxon>
        <taxon>Xanthomonas</taxon>
    </lineage>
</organism>
<dbReference type="Proteomes" id="UP000001890">
    <property type="component" value="Plasmid plasmI"/>
</dbReference>
<dbReference type="PIRSF" id="PIRSF003299">
    <property type="entry name" value="VirB8_PtlE"/>
    <property type="match status" value="1"/>
</dbReference>
<evidence type="ECO:0000256" key="5">
    <source>
        <dbReference type="SAM" id="Phobius"/>
    </source>
</evidence>
<feature type="transmembrane region" description="Helical" evidence="5">
    <location>
        <begin position="37"/>
        <end position="58"/>
    </location>
</feature>
<dbReference type="GO" id="GO:0016020">
    <property type="term" value="C:membrane"/>
    <property type="evidence" value="ECO:0007669"/>
    <property type="project" value="UniProtKB-SubCell"/>
</dbReference>
<dbReference type="Gene3D" id="3.10.450.230">
    <property type="entry name" value="VirB8 protein"/>
    <property type="match status" value="1"/>
</dbReference>
<dbReference type="InterPro" id="IPR026264">
    <property type="entry name" value="VirB8/PtlE"/>
</dbReference>
<evidence type="ECO:0000256" key="3">
    <source>
        <dbReference type="ARBA" id="ARBA00022989"/>
    </source>
</evidence>
<dbReference type="KEGG" id="xal:XALp_3184"/>
<keyword evidence="8" id="KW-1185">Reference proteome</keyword>
<dbReference type="InterPro" id="IPR032710">
    <property type="entry name" value="NTF2-like_dom_sf"/>
</dbReference>
<dbReference type="InterPro" id="IPR007430">
    <property type="entry name" value="VirB8"/>
</dbReference>
<evidence type="ECO:0000256" key="4">
    <source>
        <dbReference type="ARBA" id="ARBA00023136"/>
    </source>
</evidence>
<dbReference type="CDD" id="cd16424">
    <property type="entry name" value="VirB8"/>
    <property type="match status" value="1"/>
</dbReference>
<name>D6CKB4_XANAP</name>
<dbReference type="SUPFAM" id="SSF54427">
    <property type="entry name" value="NTF2-like"/>
    <property type="match status" value="1"/>
</dbReference>
<protein>
    <submittedName>
        <fullName evidence="7">Probable conjugal transfer protein</fullName>
    </submittedName>
</protein>
<sequence>MSKPRKPLKSEDYKRYLEEAEGYERDFMVEVVRSRTMAWRVAGVAALIGVSGFAAGIAGNRHPSPPPVVLRVDKATGAVDVLSTLTDGKTDYGQSIDEFNINRFILLRESYDWNTIQSDYNAMGLFGSPSVIADYEKLYNDNDGRQVKLANHAHIVAKVVSIILNSGTTTATVRFTTDTFHDNGSIDPEKHWIATLAYQYVNAQMTVEQRRINPLGFQVVSYRVDPEIVP</sequence>
<evidence type="ECO:0000259" key="6">
    <source>
        <dbReference type="Pfam" id="PF04335"/>
    </source>
</evidence>
<dbReference type="Pfam" id="PF04335">
    <property type="entry name" value="VirB8"/>
    <property type="match status" value="1"/>
</dbReference>
<proteinExistence type="predicted"/>
<dbReference type="GO" id="GO:0030255">
    <property type="term" value="P:protein secretion by the type IV secretion system"/>
    <property type="evidence" value="ECO:0007669"/>
    <property type="project" value="InterPro"/>
</dbReference>
<dbReference type="EMBL" id="FP340279">
    <property type="protein sequence ID" value="CAZ15903.1"/>
    <property type="molecule type" value="Genomic_DNA"/>
</dbReference>
<keyword evidence="4 5" id="KW-0472">Membrane</keyword>
<evidence type="ECO:0000256" key="2">
    <source>
        <dbReference type="ARBA" id="ARBA00022692"/>
    </source>
</evidence>